<dbReference type="GO" id="GO:0046943">
    <property type="term" value="F:carboxylic acid transmembrane transporter activity"/>
    <property type="evidence" value="ECO:0007669"/>
    <property type="project" value="TreeGrafter"/>
</dbReference>
<feature type="transmembrane region" description="Helical" evidence="5">
    <location>
        <begin position="184"/>
        <end position="204"/>
    </location>
</feature>
<dbReference type="Proteomes" id="UP000024284">
    <property type="component" value="Unassembled WGS sequence"/>
</dbReference>
<evidence type="ECO:0000313" key="8">
    <source>
        <dbReference type="Proteomes" id="UP000024284"/>
    </source>
</evidence>
<keyword evidence="2 5" id="KW-0812">Transmembrane</keyword>
<dbReference type="SUPFAM" id="SSF103473">
    <property type="entry name" value="MFS general substrate transporter"/>
    <property type="match status" value="1"/>
</dbReference>
<feature type="transmembrane region" description="Helical" evidence="5">
    <location>
        <begin position="302"/>
        <end position="324"/>
    </location>
</feature>
<evidence type="ECO:0000256" key="4">
    <source>
        <dbReference type="ARBA" id="ARBA00023136"/>
    </source>
</evidence>
<dbReference type="STRING" id="76947.GCA_002080435_03128"/>
<dbReference type="InterPro" id="IPR005829">
    <property type="entry name" value="Sugar_transporter_CS"/>
</dbReference>
<organism evidence="7 8">
    <name type="scientific">Sphingobium herbicidovorans (strain ATCC 700291 / DSM 11019 / CCUG 56400 / KCTC 2939 / LMG 18315 / NBRC 16415 / MH)</name>
    <name type="common">Sphingomonas herbicidovorans</name>
    <dbReference type="NCBI Taxonomy" id="1219045"/>
    <lineage>
        <taxon>Bacteria</taxon>
        <taxon>Pseudomonadati</taxon>
        <taxon>Pseudomonadota</taxon>
        <taxon>Alphaproteobacteria</taxon>
        <taxon>Sphingomonadales</taxon>
        <taxon>Sphingomonadaceae</taxon>
        <taxon>Sphingobium</taxon>
    </lineage>
</organism>
<dbReference type="PANTHER" id="PTHR23508:SF10">
    <property type="entry name" value="CARBOXYLIC ACID TRANSPORTER PROTEIN HOMOLOG"/>
    <property type="match status" value="1"/>
</dbReference>
<dbReference type="Pfam" id="PF07690">
    <property type="entry name" value="MFS_1"/>
    <property type="match status" value="1"/>
</dbReference>
<feature type="transmembrane region" description="Helical" evidence="5">
    <location>
        <begin position="331"/>
        <end position="349"/>
    </location>
</feature>
<dbReference type="AlphaFoldDB" id="A0A086P7W4"/>
<feature type="transmembrane region" description="Helical" evidence="5">
    <location>
        <begin position="355"/>
        <end position="381"/>
    </location>
</feature>
<dbReference type="eggNOG" id="COG2271">
    <property type="taxonomic scope" value="Bacteria"/>
</dbReference>
<feature type="transmembrane region" description="Helical" evidence="5">
    <location>
        <begin position="153"/>
        <end position="178"/>
    </location>
</feature>
<keyword evidence="4 5" id="KW-0472">Membrane</keyword>
<evidence type="ECO:0000256" key="3">
    <source>
        <dbReference type="ARBA" id="ARBA00022989"/>
    </source>
</evidence>
<dbReference type="EMBL" id="JFZA02000027">
    <property type="protein sequence ID" value="KFG89482.1"/>
    <property type="molecule type" value="Genomic_DNA"/>
</dbReference>
<name>A0A086P7W4_SPHHM</name>
<dbReference type="InterPro" id="IPR036259">
    <property type="entry name" value="MFS_trans_sf"/>
</dbReference>
<dbReference type="RefSeq" id="WP_037467109.1">
    <property type="nucleotide sequence ID" value="NZ_BCZD01000041.1"/>
</dbReference>
<feature type="domain" description="Major facilitator superfamily (MFS) profile" evidence="6">
    <location>
        <begin position="30"/>
        <end position="446"/>
    </location>
</feature>
<feature type="transmembrane region" description="Helical" evidence="5">
    <location>
        <begin position="95"/>
        <end position="113"/>
    </location>
</feature>
<dbReference type="InterPro" id="IPR020846">
    <property type="entry name" value="MFS_dom"/>
</dbReference>
<sequence>MDEKDRDDSPSALLGEVIDKQSWNALVVTTVLLSTLMMFIDGYDLHTIAFAAPSIMSEWSLSSAAFGLVFAAASFGMLVGGIVFGWIGDRHGRKLGSLAALVVCGLGSLSVLHARDVNLLSLCRFLTGIGIGGLTPLLYALNQELVPHRFRATVVAVIMMGYMAGSASGGAVAAALMPHYGWEPLFWIGGAFSLLLAGVGYVLLPESVAFLSRRAARKAEMATLLRRIDPTITPETVARIATIPDAPQGAASRGLSPLFSGHLSTITPLLWLAYICSSATVFFMISWLPTLMLGAGLSKAESALGLSLFILAGSIGGLVISAVIDRLGVSSITVIPVVGCLLLATLALPNLSSSGYMIAVGICGFFVLGGHQGLNGAAGLLYPSPVRASGIGWALSIAKIGSIIGPLVGGLLLAAELPRMQLMMIIASPLPIFAVSLILLGMAKSRERHARAAPVRD</sequence>
<dbReference type="PROSITE" id="PS50850">
    <property type="entry name" value="MFS"/>
    <property type="match status" value="1"/>
</dbReference>
<protein>
    <submittedName>
        <fullName evidence="7">Transport protein</fullName>
    </submittedName>
</protein>
<comment type="subcellular location">
    <subcellularLocation>
        <location evidence="1">Membrane</location>
        <topology evidence="1">Multi-pass membrane protein</topology>
    </subcellularLocation>
</comment>
<feature type="transmembrane region" description="Helical" evidence="5">
    <location>
        <begin position="393"/>
        <end position="415"/>
    </location>
</feature>
<proteinExistence type="predicted"/>
<dbReference type="InterPro" id="IPR011701">
    <property type="entry name" value="MFS"/>
</dbReference>
<comment type="caution">
    <text evidence="7">The sequence shown here is derived from an EMBL/GenBank/DDBJ whole genome shotgun (WGS) entry which is preliminary data.</text>
</comment>
<feature type="transmembrane region" description="Helical" evidence="5">
    <location>
        <begin position="119"/>
        <end position="141"/>
    </location>
</feature>
<dbReference type="OrthoDB" id="9800416at2"/>
<feature type="transmembrane region" description="Helical" evidence="5">
    <location>
        <begin position="60"/>
        <end position="88"/>
    </location>
</feature>
<feature type="transmembrane region" description="Helical" evidence="5">
    <location>
        <begin position="269"/>
        <end position="290"/>
    </location>
</feature>
<dbReference type="PROSITE" id="PS00217">
    <property type="entry name" value="SUGAR_TRANSPORT_2"/>
    <property type="match status" value="1"/>
</dbReference>
<keyword evidence="8" id="KW-1185">Reference proteome</keyword>
<dbReference type="Gene3D" id="1.20.1250.20">
    <property type="entry name" value="MFS general substrate transporter like domains"/>
    <property type="match status" value="1"/>
</dbReference>
<keyword evidence="3 5" id="KW-1133">Transmembrane helix</keyword>
<feature type="transmembrane region" description="Helical" evidence="5">
    <location>
        <begin position="21"/>
        <end position="40"/>
    </location>
</feature>
<dbReference type="PATRIC" id="fig|1219045.3.peg.2782"/>
<gene>
    <name evidence="7" type="primary">tfdK_1</name>
    <name evidence="7" type="ORF">BV98_002746</name>
</gene>
<evidence type="ECO:0000256" key="5">
    <source>
        <dbReference type="SAM" id="Phobius"/>
    </source>
</evidence>
<evidence type="ECO:0000256" key="2">
    <source>
        <dbReference type="ARBA" id="ARBA00022692"/>
    </source>
</evidence>
<dbReference type="GO" id="GO:0005886">
    <property type="term" value="C:plasma membrane"/>
    <property type="evidence" value="ECO:0007669"/>
    <property type="project" value="TreeGrafter"/>
</dbReference>
<feature type="transmembrane region" description="Helical" evidence="5">
    <location>
        <begin position="421"/>
        <end position="441"/>
    </location>
</feature>
<evidence type="ECO:0000256" key="1">
    <source>
        <dbReference type="ARBA" id="ARBA00004141"/>
    </source>
</evidence>
<evidence type="ECO:0000313" key="7">
    <source>
        <dbReference type="EMBL" id="KFG89482.1"/>
    </source>
</evidence>
<dbReference type="PANTHER" id="PTHR23508">
    <property type="entry name" value="CARBOXYLIC ACID TRANSPORTER PROTEIN HOMOLOG"/>
    <property type="match status" value="1"/>
</dbReference>
<evidence type="ECO:0000259" key="6">
    <source>
        <dbReference type="PROSITE" id="PS50850"/>
    </source>
</evidence>
<reference evidence="7" key="1">
    <citation type="submission" date="2014-08" db="EMBL/GenBank/DDBJ databases">
        <title>Draft genome sequences of Sphingobium herbicidovorans.</title>
        <authorList>
            <person name="Gan H.M."/>
            <person name="Gan H.Y."/>
            <person name="Savka M.A."/>
        </authorList>
    </citation>
    <scope>NUCLEOTIDE SEQUENCE [LARGE SCALE GENOMIC DNA]</scope>
    <source>
        <strain evidence="7">NBRC 16415</strain>
    </source>
</reference>
<accession>A0A086P7W4</accession>